<dbReference type="Gene3D" id="1.10.10.10">
    <property type="entry name" value="Winged helix-like DNA-binding domain superfamily/Winged helix DNA-binding domain"/>
    <property type="match status" value="1"/>
</dbReference>
<feature type="region of interest" description="Disordered" evidence="3">
    <location>
        <begin position="62"/>
        <end position="84"/>
    </location>
</feature>
<dbReference type="InterPro" id="IPR029016">
    <property type="entry name" value="GAF-like_dom_sf"/>
</dbReference>
<keyword evidence="1" id="KW-0805">Transcription regulation</keyword>
<dbReference type="Pfam" id="PF03861">
    <property type="entry name" value="ANTAR"/>
    <property type="match status" value="1"/>
</dbReference>
<accession>A0ABP8XRA4</accession>
<evidence type="ECO:0000313" key="6">
    <source>
        <dbReference type="Proteomes" id="UP001499974"/>
    </source>
</evidence>
<evidence type="ECO:0000259" key="4">
    <source>
        <dbReference type="PROSITE" id="PS50921"/>
    </source>
</evidence>
<dbReference type="SMART" id="SM01012">
    <property type="entry name" value="ANTAR"/>
    <property type="match status" value="1"/>
</dbReference>
<evidence type="ECO:0000256" key="2">
    <source>
        <dbReference type="ARBA" id="ARBA00023163"/>
    </source>
</evidence>
<sequence length="244" mass="25692">MADAELTRHRVERLLRAQRGNGDVGGGTVATLERLCRCVCQDLDLFGAAVTLMPGTETHVVSAASGPGSRRLEESQFGAGEGPTSAAFASRRPVLVADLRVEGALRWPGWVAEALDAGVNAVYAFPLQVGASVFGVLALYAADSPGLDTEGLHTALVFADLATETLLDSSMPTDGLQLEHDLDKTLGTHAHIYQAQGMLMVDLGISLAEALARMRAHAWATGQDLATLAGEIVAGRLTLPRDEH</sequence>
<dbReference type="Pfam" id="PF13185">
    <property type="entry name" value="GAF_2"/>
    <property type="match status" value="1"/>
</dbReference>
<protein>
    <submittedName>
        <fullName evidence="5">ANTAR domain-containing protein</fullName>
    </submittedName>
</protein>
<feature type="domain" description="ANTAR" evidence="4">
    <location>
        <begin position="172"/>
        <end position="233"/>
    </location>
</feature>
<keyword evidence="6" id="KW-1185">Reference proteome</keyword>
<dbReference type="InterPro" id="IPR005561">
    <property type="entry name" value="ANTAR"/>
</dbReference>
<proteinExistence type="predicted"/>
<dbReference type="RefSeq" id="WP_345522524.1">
    <property type="nucleotide sequence ID" value="NZ_BAABKM010000002.1"/>
</dbReference>
<dbReference type="PROSITE" id="PS50921">
    <property type="entry name" value="ANTAR"/>
    <property type="match status" value="1"/>
</dbReference>
<dbReference type="Gene3D" id="3.30.450.40">
    <property type="match status" value="1"/>
</dbReference>
<dbReference type="SUPFAM" id="SSF55781">
    <property type="entry name" value="GAF domain-like"/>
    <property type="match status" value="1"/>
</dbReference>
<dbReference type="Proteomes" id="UP001499974">
    <property type="component" value="Unassembled WGS sequence"/>
</dbReference>
<dbReference type="InterPro" id="IPR036388">
    <property type="entry name" value="WH-like_DNA-bd_sf"/>
</dbReference>
<dbReference type="InterPro" id="IPR003018">
    <property type="entry name" value="GAF"/>
</dbReference>
<dbReference type="EMBL" id="BAABKM010000002">
    <property type="protein sequence ID" value="GAA4711609.1"/>
    <property type="molecule type" value="Genomic_DNA"/>
</dbReference>
<comment type="caution">
    <text evidence="5">The sequence shown here is derived from an EMBL/GenBank/DDBJ whole genome shotgun (WGS) entry which is preliminary data.</text>
</comment>
<evidence type="ECO:0000313" key="5">
    <source>
        <dbReference type="EMBL" id="GAA4711609.1"/>
    </source>
</evidence>
<gene>
    <name evidence="5" type="ORF">GCM10023349_33250</name>
</gene>
<reference evidence="6" key="1">
    <citation type="journal article" date="2019" name="Int. J. Syst. Evol. Microbiol.">
        <title>The Global Catalogue of Microorganisms (GCM) 10K type strain sequencing project: providing services to taxonomists for standard genome sequencing and annotation.</title>
        <authorList>
            <consortium name="The Broad Institute Genomics Platform"/>
            <consortium name="The Broad Institute Genome Sequencing Center for Infectious Disease"/>
            <person name="Wu L."/>
            <person name="Ma J."/>
        </authorList>
    </citation>
    <scope>NUCLEOTIDE SEQUENCE [LARGE SCALE GENOMIC DNA]</scope>
    <source>
        <strain evidence="6">JCM 18531</strain>
    </source>
</reference>
<evidence type="ECO:0000256" key="1">
    <source>
        <dbReference type="ARBA" id="ARBA00023015"/>
    </source>
</evidence>
<organism evidence="5 6">
    <name type="scientific">Nocardioides conyzicola</name>
    <dbReference type="NCBI Taxonomy" id="1651781"/>
    <lineage>
        <taxon>Bacteria</taxon>
        <taxon>Bacillati</taxon>
        <taxon>Actinomycetota</taxon>
        <taxon>Actinomycetes</taxon>
        <taxon>Propionibacteriales</taxon>
        <taxon>Nocardioidaceae</taxon>
        <taxon>Nocardioides</taxon>
    </lineage>
</organism>
<keyword evidence="2" id="KW-0804">Transcription</keyword>
<evidence type="ECO:0000256" key="3">
    <source>
        <dbReference type="SAM" id="MobiDB-lite"/>
    </source>
</evidence>
<name>A0ABP8XRA4_9ACTN</name>